<reference evidence="1" key="1">
    <citation type="journal article" date="2021" name="Proc. Natl. Acad. Sci. U.S.A.">
        <title>A Catalog of Tens of Thousands of Viruses from Human Metagenomes Reveals Hidden Associations with Chronic Diseases.</title>
        <authorList>
            <person name="Tisza M.J."/>
            <person name="Buck C.B."/>
        </authorList>
    </citation>
    <scope>NUCLEOTIDE SEQUENCE</scope>
    <source>
        <strain evidence="1">CtMne5</strain>
    </source>
</reference>
<proteinExistence type="predicted"/>
<dbReference type="InterPro" id="IPR010064">
    <property type="entry name" value="HK97-gp10_tail"/>
</dbReference>
<protein>
    <submittedName>
        <fullName evidence="1">Putative tail component</fullName>
    </submittedName>
</protein>
<dbReference type="NCBIfam" id="TIGR01725">
    <property type="entry name" value="phge_HK97_gp10"/>
    <property type="match status" value="1"/>
</dbReference>
<evidence type="ECO:0000313" key="1">
    <source>
        <dbReference type="EMBL" id="DAF87700.1"/>
    </source>
</evidence>
<name>A0A8S5TZR5_9CAUD</name>
<dbReference type="Pfam" id="PF04883">
    <property type="entry name" value="HK97-gp10_like"/>
    <property type="match status" value="1"/>
</dbReference>
<accession>A0A8S5TZR5</accession>
<dbReference type="EMBL" id="BK015967">
    <property type="protein sequence ID" value="DAF87700.1"/>
    <property type="molecule type" value="Genomic_DNA"/>
</dbReference>
<sequence>MSVSGIEELEHKLKTMSDPNLKQAVSTGIQIVRSAAVMNCHVDMGELRQSIYAEVSEQDRKVIGTCWTDKEYAPYVEFGTGPKGQENHAGISPEVTPAYTQAPWWIHESQVDKRVAEKYHWFHIDTPKGRFYQCTGQPAYPFMYPALKDNEDLILKEMITSLEGK</sequence>
<organism evidence="1">
    <name type="scientific">Myoviridae sp. ctMne5</name>
    <dbReference type="NCBI Taxonomy" id="2825089"/>
    <lineage>
        <taxon>Viruses</taxon>
        <taxon>Duplodnaviria</taxon>
        <taxon>Heunggongvirae</taxon>
        <taxon>Uroviricota</taxon>
        <taxon>Caudoviricetes</taxon>
    </lineage>
</organism>